<comment type="caution">
    <text evidence="5">The sequence shown here is derived from an EMBL/GenBank/DDBJ whole genome shotgun (WGS) entry which is preliminary data.</text>
</comment>
<dbReference type="Gene3D" id="2.60.120.330">
    <property type="entry name" value="B-lactam Antibiotic, Isopenicillin N Synthase, Chain"/>
    <property type="match status" value="1"/>
</dbReference>
<evidence type="ECO:0000256" key="1">
    <source>
        <dbReference type="ARBA" id="ARBA00022723"/>
    </source>
</evidence>
<dbReference type="AlphaFoldDB" id="A0AAW1H8W8"/>
<comment type="similarity">
    <text evidence="3">Belongs to the iron/ascorbate-dependent oxidoreductase family.</text>
</comment>
<evidence type="ECO:0000256" key="3">
    <source>
        <dbReference type="RuleBase" id="RU003682"/>
    </source>
</evidence>
<accession>A0AAW1H8W8</accession>
<dbReference type="Pfam" id="PF03171">
    <property type="entry name" value="2OG-FeII_Oxy"/>
    <property type="match status" value="1"/>
</dbReference>
<dbReference type="InterPro" id="IPR027443">
    <property type="entry name" value="IPNS-like_sf"/>
</dbReference>
<protein>
    <recommendedName>
        <fullName evidence="4">Fe2OG dioxygenase domain-containing protein</fullName>
    </recommendedName>
</protein>
<dbReference type="Proteomes" id="UP001443914">
    <property type="component" value="Unassembled WGS sequence"/>
</dbReference>
<dbReference type="SUPFAM" id="SSF51197">
    <property type="entry name" value="Clavaminate synthase-like"/>
    <property type="match status" value="1"/>
</dbReference>
<gene>
    <name evidence="5" type="ORF">RND81_12G103300</name>
</gene>
<keyword evidence="3" id="KW-0560">Oxidoreductase</keyword>
<dbReference type="EMBL" id="JBDFQZ010000012">
    <property type="protein sequence ID" value="KAK9672473.1"/>
    <property type="molecule type" value="Genomic_DNA"/>
</dbReference>
<feature type="domain" description="Fe2OG dioxygenase" evidence="4">
    <location>
        <begin position="92"/>
        <end position="194"/>
    </location>
</feature>
<keyword evidence="2 3" id="KW-0408">Iron</keyword>
<organism evidence="5 6">
    <name type="scientific">Saponaria officinalis</name>
    <name type="common">Common soapwort</name>
    <name type="synonym">Lychnis saponaria</name>
    <dbReference type="NCBI Taxonomy" id="3572"/>
    <lineage>
        <taxon>Eukaryota</taxon>
        <taxon>Viridiplantae</taxon>
        <taxon>Streptophyta</taxon>
        <taxon>Embryophyta</taxon>
        <taxon>Tracheophyta</taxon>
        <taxon>Spermatophyta</taxon>
        <taxon>Magnoliopsida</taxon>
        <taxon>eudicotyledons</taxon>
        <taxon>Gunneridae</taxon>
        <taxon>Pentapetalae</taxon>
        <taxon>Caryophyllales</taxon>
        <taxon>Caryophyllaceae</taxon>
        <taxon>Caryophylleae</taxon>
        <taxon>Saponaria</taxon>
    </lineage>
</organism>
<dbReference type="InterPro" id="IPR050295">
    <property type="entry name" value="Plant_2OG-oxidoreductases"/>
</dbReference>
<dbReference type="PROSITE" id="PS51471">
    <property type="entry name" value="FE2OG_OXY"/>
    <property type="match status" value="1"/>
</dbReference>
<evidence type="ECO:0000313" key="5">
    <source>
        <dbReference type="EMBL" id="KAK9672473.1"/>
    </source>
</evidence>
<evidence type="ECO:0000313" key="6">
    <source>
        <dbReference type="Proteomes" id="UP001443914"/>
    </source>
</evidence>
<dbReference type="InterPro" id="IPR005123">
    <property type="entry name" value="Oxoglu/Fe-dep_dioxygenase_dom"/>
</dbReference>
<keyword evidence="1 3" id="KW-0479">Metal-binding</keyword>
<dbReference type="GO" id="GO:0016491">
    <property type="term" value="F:oxidoreductase activity"/>
    <property type="evidence" value="ECO:0007669"/>
    <property type="project" value="UniProtKB-KW"/>
</dbReference>
<evidence type="ECO:0000256" key="2">
    <source>
        <dbReference type="ARBA" id="ARBA00023004"/>
    </source>
</evidence>
<sequence length="248" mass="27507">MIASLGSKEATWKGEAVGGMPTGHTARPGFMSHRLILGRTMYVRPVPIRGRPVWEVIGEYIQALKDLSTKILDKLTEGLGLPKGYLTETDLNKDDVLTINHYPPCPKPSLTIGLPTHTDPTLINLVHATPLDVPGLQLFKDGLWFDLETTPDSLFVFIGNQLEVISNAKLKAPPHRAVTNAEKPRTTSVYFVNPAMDCVVEPAKVLLEADNDRPLYKSFKYGEYFKAHTGAIGDRHDILEKGNFTIKY</sequence>
<dbReference type="PANTHER" id="PTHR47991">
    <property type="entry name" value="OXOGLUTARATE/IRON-DEPENDENT DIOXYGENASE"/>
    <property type="match status" value="1"/>
</dbReference>
<evidence type="ECO:0000259" key="4">
    <source>
        <dbReference type="PROSITE" id="PS51471"/>
    </source>
</evidence>
<keyword evidence="6" id="KW-1185">Reference proteome</keyword>
<proteinExistence type="inferred from homology"/>
<dbReference type="GO" id="GO:0046872">
    <property type="term" value="F:metal ion binding"/>
    <property type="evidence" value="ECO:0007669"/>
    <property type="project" value="UniProtKB-KW"/>
</dbReference>
<reference evidence="5" key="1">
    <citation type="submission" date="2024-03" db="EMBL/GenBank/DDBJ databases">
        <title>WGS assembly of Saponaria officinalis var. Norfolk2.</title>
        <authorList>
            <person name="Jenkins J."/>
            <person name="Shu S."/>
            <person name="Grimwood J."/>
            <person name="Barry K."/>
            <person name="Goodstein D."/>
            <person name="Schmutz J."/>
            <person name="Leebens-Mack J."/>
            <person name="Osbourn A."/>
        </authorList>
    </citation>
    <scope>NUCLEOTIDE SEQUENCE [LARGE SCALE GENOMIC DNA]</scope>
    <source>
        <strain evidence="5">JIC</strain>
    </source>
</reference>
<name>A0AAW1H8W8_SAPOF</name>
<dbReference type="InterPro" id="IPR044861">
    <property type="entry name" value="IPNS-like_FE2OG_OXY"/>
</dbReference>